<evidence type="ECO:0000259" key="4">
    <source>
        <dbReference type="PROSITE" id="PS50887"/>
    </source>
</evidence>
<sequence>MTLHKQLVAGMIAVIIMLLISVSVIEFNTTRNFLEQQQRSEVNNTINTVGLALAPYLQDKDTVAVESVINALFDGSSYSVVRLIFLDTNQEIVRSYPIKPNNVPSWFVALDLFEPIHDSRVVTSGWMQLAEVEIISHPGGAYQQLWIAFEDLVIAFCIVLLIGLCAISFLLKRALNPLDMIVTKMKLVAQNKFGEPLPLPKTTDLISVVEGINSMSAQLEESFKAQAKEAQQLRERAYIDPVSSLGNRAYYMSQLNAWLSEGAYGGVALLEARFIKDLYDEKGYEAGDQMVRELSEHLKVALNTYQVSLARISSDEFGFVMPNMDEGELKLVAESIVTYVQDLDADPTGMAKANASLGVVHNSSSSSASDILTLLDNALADATSNPELPYSYITSEDSRTLMGKQQWKLLVEEAISNDWFAFRIQPANASSGKTYHYEVFSAIEAGGQRYSANQYLFALEQLNASNIFDEYVIAATLERLKQEASMFDAPIAINIAQNSISQPSFIRWVTQQLNRNKDLAKLIHFEIPENCFINSPHHTALFCNAVRSAGADFGVDNYGRNFQSLDYINEFRPAYVKLDYLYTHHLEDEKQKFTLTSISRTAHNLGIRTIASRVETQAQLDFLSEHFIDVFQGFIVDK</sequence>
<keyword evidence="1" id="KW-0812">Transmembrane</keyword>
<feature type="transmembrane region" description="Helical" evidence="1">
    <location>
        <begin position="152"/>
        <end position="171"/>
    </location>
</feature>
<dbReference type="SMART" id="SM00052">
    <property type="entry name" value="EAL"/>
    <property type="match status" value="1"/>
</dbReference>
<comment type="caution">
    <text evidence="5">The sequence shown here is derived from an EMBL/GenBank/DDBJ whole genome shotgun (WGS) entry which is preliminary data.</text>
</comment>
<dbReference type="RefSeq" id="WP_075705919.1">
    <property type="nucleotide sequence ID" value="NZ_MJMJ01000001.1"/>
</dbReference>
<dbReference type="PROSITE" id="PS50887">
    <property type="entry name" value="GGDEF"/>
    <property type="match status" value="1"/>
</dbReference>
<dbReference type="STRING" id="1381081.BIY22_01970"/>
<dbReference type="CDD" id="cd01948">
    <property type="entry name" value="EAL"/>
    <property type="match status" value="1"/>
</dbReference>
<evidence type="ECO:0000256" key="1">
    <source>
        <dbReference type="SAM" id="Phobius"/>
    </source>
</evidence>
<evidence type="ECO:0000313" key="5">
    <source>
        <dbReference type="EMBL" id="OLQ93280.1"/>
    </source>
</evidence>
<dbReference type="OrthoDB" id="5894408at2"/>
<dbReference type="Gene3D" id="3.30.110.200">
    <property type="match status" value="1"/>
</dbReference>
<dbReference type="GO" id="GO:0007165">
    <property type="term" value="P:signal transduction"/>
    <property type="evidence" value="ECO:0007669"/>
    <property type="project" value="InterPro"/>
</dbReference>
<dbReference type="GO" id="GO:0016020">
    <property type="term" value="C:membrane"/>
    <property type="evidence" value="ECO:0007669"/>
    <property type="project" value="InterPro"/>
</dbReference>
<dbReference type="SUPFAM" id="SSF141868">
    <property type="entry name" value="EAL domain-like"/>
    <property type="match status" value="1"/>
</dbReference>
<feature type="domain" description="EAL" evidence="2">
    <location>
        <begin position="404"/>
        <end position="638"/>
    </location>
</feature>
<protein>
    <submittedName>
        <fullName evidence="5">Diguanylate cyclase</fullName>
    </submittedName>
</protein>
<evidence type="ECO:0000259" key="3">
    <source>
        <dbReference type="PROSITE" id="PS50885"/>
    </source>
</evidence>
<dbReference type="Gene3D" id="6.10.340.10">
    <property type="match status" value="1"/>
</dbReference>
<dbReference type="PANTHER" id="PTHR33121">
    <property type="entry name" value="CYCLIC DI-GMP PHOSPHODIESTERASE PDEF"/>
    <property type="match status" value="1"/>
</dbReference>
<dbReference type="PANTHER" id="PTHR33121:SF70">
    <property type="entry name" value="SIGNALING PROTEIN YKOW"/>
    <property type="match status" value="1"/>
</dbReference>
<dbReference type="InterPro" id="IPR000160">
    <property type="entry name" value="GGDEF_dom"/>
</dbReference>
<keyword evidence="1" id="KW-1133">Transmembrane helix</keyword>
<dbReference type="EMBL" id="MJMJ01000001">
    <property type="protein sequence ID" value="OLQ93280.1"/>
    <property type="molecule type" value="Genomic_DNA"/>
</dbReference>
<evidence type="ECO:0000313" key="6">
    <source>
        <dbReference type="Proteomes" id="UP000186313"/>
    </source>
</evidence>
<dbReference type="InterPro" id="IPR043128">
    <property type="entry name" value="Rev_trsase/Diguanyl_cyclase"/>
</dbReference>
<dbReference type="InterPro" id="IPR029787">
    <property type="entry name" value="Nucleotide_cyclase"/>
</dbReference>
<dbReference type="GO" id="GO:0071111">
    <property type="term" value="F:cyclic-guanylate-specific phosphodiesterase activity"/>
    <property type="evidence" value="ECO:0007669"/>
    <property type="project" value="InterPro"/>
</dbReference>
<dbReference type="InterPro" id="IPR032244">
    <property type="entry name" value="LapD_MoxY_N"/>
</dbReference>
<gene>
    <name evidence="5" type="ORF">BIY22_01970</name>
</gene>
<evidence type="ECO:0000259" key="2">
    <source>
        <dbReference type="PROSITE" id="PS50883"/>
    </source>
</evidence>
<proteinExistence type="predicted"/>
<dbReference type="PROSITE" id="PS50885">
    <property type="entry name" value="HAMP"/>
    <property type="match status" value="1"/>
</dbReference>
<dbReference type="InterPro" id="IPR035919">
    <property type="entry name" value="EAL_sf"/>
</dbReference>
<dbReference type="Gene3D" id="6.20.270.20">
    <property type="entry name" value="LapD/MoxY periplasmic domain"/>
    <property type="match status" value="1"/>
</dbReference>
<dbReference type="Gene3D" id="3.30.70.270">
    <property type="match status" value="1"/>
</dbReference>
<organism evidence="5 6">
    <name type="scientific">Vibrio panuliri</name>
    <dbReference type="NCBI Taxonomy" id="1381081"/>
    <lineage>
        <taxon>Bacteria</taxon>
        <taxon>Pseudomonadati</taxon>
        <taxon>Pseudomonadota</taxon>
        <taxon>Gammaproteobacteria</taxon>
        <taxon>Vibrionales</taxon>
        <taxon>Vibrionaceae</taxon>
        <taxon>Vibrio</taxon>
    </lineage>
</organism>
<dbReference type="AlphaFoldDB" id="A0A1Q9HQY3"/>
<name>A0A1Q9HQY3_9VIBR</name>
<keyword evidence="1" id="KW-0472">Membrane</keyword>
<dbReference type="SUPFAM" id="SSF55073">
    <property type="entry name" value="Nucleotide cyclase"/>
    <property type="match status" value="1"/>
</dbReference>
<reference evidence="5 6" key="1">
    <citation type="submission" date="2016-09" db="EMBL/GenBank/DDBJ databases">
        <title>Genomic Taxonomy of the Vibrionaceae.</title>
        <authorList>
            <person name="Gonzalez-Castillo A."/>
            <person name="Gomez-Gil B."/>
            <person name="Enciso-Ibarra K."/>
        </authorList>
    </citation>
    <scope>NUCLEOTIDE SEQUENCE [LARGE SCALE GENOMIC DNA]</scope>
    <source>
        <strain evidence="5 6">CAIM 703</strain>
    </source>
</reference>
<dbReference type="Pfam" id="PF16448">
    <property type="entry name" value="LapD_MoxY_N"/>
    <property type="match status" value="1"/>
</dbReference>
<feature type="domain" description="GGDEF" evidence="4">
    <location>
        <begin position="263"/>
        <end position="395"/>
    </location>
</feature>
<dbReference type="Gene3D" id="3.20.20.450">
    <property type="entry name" value="EAL domain"/>
    <property type="match status" value="1"/>
</dbReference>
<dbReference type="SMART" id="SM00267">
    <property type="entry name" value="GGDEF"/>
    <property type="match status" value="1"/>
</dbReference>
<dbReference type="Pfam" id="PF00990">
    <property type="entry name" value="GGDEF"/>
    <property type="match status" value="1"/>
</dbReference>
<feature type="transmembrane region" description="Helical" evidence="1">
    <location>
        <begin position="7"/>
        <end position="25"/>
    </location>
</feature>
<dbReference type="InterPro" id="IPR001633">
    <property type="entry name" value="EAL_dom"/>
</dbReference>
<dbReference type="PROSITE" id="PS50883">
    <property type="entry name" value="EAL"/>
    <property type="match status" value="1"/>
</dbReference>
<dbReference type="Pfam" id="PF00563">
    <property type="entry name" value="EAL"/>
    <property type="match status" value="1"/>
</dbReference>
<feature type="domain" description="HAMP" evidence="3">
    <location>
        <begin position="172"/>
        <end position="224"/>
    </location>
</feature>
<dbReference type="InterPro" id="IPR042461">
    <property type="entry name" value="LapD_MoxY_peri_C"/>
</dbReference>
<dbReference type="InterPro" id="IPR050706">
    <property type="entry name" value="Cyclic-di-GMP_PDE-like"/>
</dbReference>
<dbReference type="Proteomes" id="UP000186313">
    <property type="component" value="Unassembled WGS sequence"/>
</dbReference>
<dbReference type="InterPro" id="IPR003660">
    <property type="entry name" value="HAMP_dom"/>
</dbReference>
<accession>A0A1Q9HQY3</accession>